<proteinExistence type="predicted"/>
<evidence type="ECO:0000313" key="1">
    <source>
        <dbReference type="EMBL" id="EET60401.1"/>
    </source>
</evidence>
<accession>C6LG37</accession>
<protein>
    <submittedName>
        <fullName evidence="1">Uncharacterized protein</fullName>
    </submittedName>
</protein>
<keyword evidence="2" id="KW-1185">Reference proteome</keyword>
<dbReference type="Proteomes" id="UP000005561">
    <property type="component" value="Unassembled WGS sequence"/>
</dbReference>
<dbReference type="STRING" id="168384.SAMN05660368_03729"/>
<sequence>MKMIQNEYRFNRHFREYVNRYAREHGITPEEALMSTEVQQAARFYSEV</sequence>
<dbReference type="EMBL" id="ACCL02000011">
    <property type="protein sequence ID" value="EET60401.1"/>
    <property type="molecule type" value="Genomic_DNA"/>
</dbReference>
<evidence type="ECO:0000313" key="2">
    <source>
        <dbReference type="Proteomes" id="UP000005561"/>
    </source>
</evidence>
<dbReference type="AlphaFoldDB" id="C6LG37"/>
<reference evidence="1" key="1">
    <citation type="submission" date="2009-07" db="EMBL/GenBank/DDBJ databases">
        <authorList>
            <person name="Weinstock G."/>
            <person name="Sodergren E."/>
            <person name="Clifton S."/>
            <person name="Fulton L."/>
            <person name="Fulton B."/>
            <person name="Courtney L."/>
            <person name="Fronick C."/>
            <person name="Harrison M."/>
            <person name="Strong C."/>
            <person name="Farmer C."/>
            <person name="Delahaunty K."/>
            <person name="Markovic C."/>
            <person name="Hall O."/>
            <person name="Minx P."/>
            <person name="Tomlinson C."/>
            <person name="Mitreva M."/>
            <person name="Nelson J."/>
            <person name="Hou S."/>
            <person name="Wollam A."/>
            <person name="Pepin K.H."/>
            <person name="Johnson M."/>
            <person name="Bhonagiri V."/>
            <person name="Nash W.E."/>
            <person name="Warren W."/>
            <person name="Chinwalla A."/>
            <person name="Mardis E.R."/>
            <person name="Wilson R.K."/>
        </authorList>
    </citation>
    <scope>NUCLEOTIDE SEQUENCE [LARGE SCALE GENOMIC DNA]</scope>
    <source>
        <strain evidence="1">DSM 14469</strain>
    </source>
</reference>
<comment type="caution">
    <text evidence="1">The sequence shown here is derived from an EMBL/GenBank/DDBJ whole genome shotgun (WGS) entry which is preliminary data.</text>
</comment>
<gene>
    <name evidence="1" type="ORF">BRYFOR_07597</name>
</gene>
<organism evidence="1 2">
    <name type="scientific">Marvinbryantia formatexigens DSM 14469</name>
    <dbReference type="NCBI Taxonomy" id="478749"/>
    <lineage>
        <taxon>Bacteria</taxon>
        <taxon>Bacillati</taxon>
        <taxon>Bacillota</taxon>
        <taxon>Clostridia</taxon>
        <taxon>Lachnospirales</taxon>
        <taxon>Lachnospiraceae</taxon>
        <taxon>Marvinbryantia</taxon>
    </lineage>
</organism>
<name>C6LG37_9FIRM</name>